<evidence type="ECO:0000259" key="3">
    <source>
        <dbReference type="Pfam" id="PF17996"/>
    </source>
</evidence>
<dbReference type="EMBL" id="BLAU01000001">
    <property type="protein sequence ID" value="GET22950.1"/>
    <property type="molecule type" value="Genomic_DNA"/>
</dbReference>
<dbReference type="AlphaFoldDB" id="A0A2P8CBK8"/>
<keyword evidence="7" id="KW-1185">Reference proteome</keyword>
<gene>
    <name evidence="5" type="ORF">CLV93_10646</name>
    <name evidence="4" type="ORF">JCM18694_31960</name>
</gene>
<evidence type="ECO:0000259" key="2">
    <source>
        <dbReference type="Pfam" id="PF13472"/>
    </source>
</evidence>
<dbReference type="PANTHER" id="PTHR37834:SF2">
    <property type="entry name" value="ESTERASE, SGNH HYDROLASE-TYPE"/>
    <property type="match status" value="1"/>
</dbReference>
<feature type="chain" id="PRO_5015118440" evidence="1">
    <location>
        <begin position="23"/>
        <end position="368"/>
    </location>
</feature>
<dbReference type="InterPro" id="IPR013830">
    <property type="entry name" value="SGNH_hydro"/>
</dbReference>
<dbReference type="Proteomes" id="UP000396862">
    <property type="component" value="Unassembled WGS sequence"/>
</dbReference>
<dbReference type="EMBL" id="PYGC01000006">
    <property type="protein sequence ID" value="PSK82302.1"/>
    <property type="molecule type" value="Genomic_DNA"/>
</dbReference>
<dbReference type="PROSITE" id="PS51257">
    <property type="entry name" value="PROKAR_LIPOPROTEIN"/>
    <property type="match status" value="1"/>
</dbReference>
<sequence>MRQTVTILLMMALAVFSGGCQQHTLKIFTPDNDNFQYAGRTDRLSDGDVVLIGSASSVTLRFTGDSCKVSLKIGKNGSDYNYVSIAVDSVYLTKMKIASDTATWYHIPVTGKAKEHTVTVYKSTESMIGDIIFGGAEVDNLLLPPTLPEKKIEFIGNSITCGVGIDWKLIPCGSGEYQDQHNSYWAYGPRVARALRTQFMLSSVSGIGIYRTWNMTGPSMPEVYGNRYLNTDSTRRWDFSRFRPDVVSICLGTNDMSEGDTIHARKPFNPEMFVSHYISFVDTIYKYYPDVQIALLNSPILDSTKNAVLMNCLHKVAGHFNEKPVAQSIRVFEFHDIQGHGCAGHPDKDDQAKMADELVPFFRKLLNE</sequence>
<accession>A0A2P8CBK8</accession>
<keyword evidence="1" id="KW-0732">Signal</keyword>
<dbReference type="GO" id="GO:0052689">
    <property type="term" value="F:carboxylic ester hydrolase activity"/>
    <property type="evidence" value="ECO:0007669"/>
    <property type="project" value="InterPro"/>
</dbReference>
<dbReference type="OrthoDB" id="9801375at2"/>
<dbReference type="InterPro" id="IPR037461">
    <property type="entry name" value="CtCE2-like_dom"/>
</dbReference>
<organism evidence="5 6">
    <name type="scientific">Prolixibacter denitrificans</name>
    <dbReference type="NCBI Taxonomy" id="1541063"/>
    <lineage>
        <taxon>Bacteria</taxon>
        <taxon>Pseudomonadati</taxon>
        <taxon>Bacteroidota</taxon>
        <taxon>Bacteroidia</taxon>
        <taxon>Marinilabiliales</taxon>
        <taxon>Prolixibacteraceae</taxon>
        <taxon>Prolixibacter</taxon>
    </lineage>
</organism>
<protein>
    <submittedName>
        <fullName evidence="4">Endoglucanase</fullName>
    </submittedName>
    <submittedName>
        <fullName evidence="5">Lysophospholipase L1-like esterase</fullName>
    </submittedName>
</protein>
<evidence type="ECO:0000256" key="1">
    <source>
        <dbReference type="SAM" id="SignalP"/>
    </source>
</evidence>
<dbReference type="CDD" id="cd01831">
    <property type="entry name" value="Endoglucanase_E_like"/>
    <property type="match status" value="1"/>
</dbReference>
<evidence type="ECO:0000313" key="5">
    <source>
        <dbReference type="EMBL" id="PSK82302.1"/>
    </source>
</evidence>
<reference evidence="5 6" key="1">
    <citation type="submission" date="2018-03" db="EMBL/GenBank/DDBJ databases">
        <title>Genomic Encyclopedia of Archaeal and Bacterial Type Strains, Phase II (KMG-II): from individual species to whole genera.</title>
        <authorList>
            <person name="Goeker M."/>
        </authorList>
    </citation>
    <scope>NUCLEOTIDE SEQUENCE [LARGE SCALE GENOMIC DNA]</scope>
    <source>
        <strain evidence="5 6">DSM 27267</strain>
    </source>
</reference>
<dbReference type="SUPFAM" id="SSF52266">
    <property type="entry name" value="SGNH hydrolase"/>
    <property type="match status" value="1"/>
</dbReference>
<dbReference type="Proteomes" id="UP000240621">
    <property type="component" value="Unassembled WGS sequence"/>
</dbReference>
<name>A0A2P8CBK8_9BACT</name>
<dbReference type="InterPro" id="IPR036514">
    <property type="entry name" value="SGNH_hydro_sf"/>
</dbReference>
<feature type="domain" description="SGNH hydrolase-type esterase" evidence="2">
    <location>
        <begin position="154"/>
        <end position="298"/>
    </location>
</feature>
<feature type="domain" description="Carbohydrate esterase 2 N-terminal" evidence="3">
    <location>
        <begin position="37"/>
        <end position="144"/>
    </location>
</feature>
<evidence type="ECO:0000313" key="7">
    <source>
        <dbReference type="Proteomes" id="UP000396862"/>
    </source>
</evidence>
<dbReference type="InterPro" id="IPR052762">
    <property type="entry name" value="PCW_deacetylase/CE"/>
</dbReference>
<dbReference type="PANTHER" id="PTHR37834">
    <property type="entry name" value="GDSL-LIKE LIPASE/ACYLHYDROLASE DOMAIN PROTEIN (AFU_ORTHOLOGUE AFUA_2G00620)"/>
    <property type="match status" value="1"/>
</dbReference>
<evidence type="ECO:0000313" key="4">
    <source>
        <dbReference type="EMBL" id="GET22950.1"/>
    </source>
</evidence>
<proteinExistence type="predicted"/>
<feature type="signal peptide" evidence="1">
    <location>
        <begin position="1"/>
        <end position="22"/>
    </location>
</feature>
<dbReference type="InterPro" id="IPR040794">
    <property type="entry name" value="CE2_N"/>
</dbReference>
<reference evidence="4 7" key="2">
    <citation type="submission" date="2019-10" db="EMBL/GenBank/DDBJ databases">
        <title>Prolixibacter strains distinguished by the presence of nitrate reductase genes were adept at nitrate-dependent anaerobic corrosion of metallic iron and carbon steel.</title>
        <authorList>
            <person name="Iino T."/>
            <person name="Shono N."/>
            <person name="Ito K."/>
            <person name="Nakamura R."/>
            <person name="Sueoka K."/>
            <person name="Harayama S."/>
            <person name="Ohkuma M."/>
        </authorList>
    </citation>
    <scope>NUCLEOTIDE SEQUENCE [LARGE SCALE GENOMIC DNA]</scope>
    <source>
        <strain evidence="4 7">MIC1-1</strain>
    </source>
</reference>
<dbReference type="Pfam" id="PF13472">
    <property type="entry name" value="Lipase_GDSL_2"/>
    <property type="match status" value="1"/>
</dbReference>
<evidence type="ECO:0000313" key="6">
    <source>
        <dbReference type="Proteomes" id="UP000240621"/>
    </source>
</evidence>
<dbReference type="Pfam" id="PF17996">
    <property type="entry name" value="CE2_N"/>
    <property type="match status" value="1"/>
</dbReference>
<dbReference type="Gene3D" id="2.60.120.260">
    <property type="entry name" value="Galactose-binding domain-like"/>
    <property type="match status" value="1"/>
</dbReference>
<dbReference type="Gene3D" id="3.40.50.1110">
    <property type="entry name" value="SGNH hydrolase"/>
    <property type="match status" value="1"/>
</dbReference>
<dbReference type="RefSeq" id="WP_106542526.1">
    <property type="nucleotide sequence ID" value="NZ_BLAU01000001.1"/>
</dbReference>
<comment type="caution">
    <text evidence="5">The sequence shown here is derived from an EMBL/GenBank/DDBJ whole genome shotgun (WGS) entry which is preliminary data.</text>
</comment>